<protein>
    <recommendedName>
        <fullName evidence="7">BHLH domain-containing protein</fullName>
    </recommendedName>
</protein>
<dbReference type="GO" id="GO:0000978">
    <property type="term" value="F:RNA polymerase II cis-regulatory region sequence-specific DNA binding"/>
    <property type="evidence" value="ECO:0007669"/>
    <property type="project" value="TreeGrafter"/>
</dbReference>
<evidence type="ECO:0000313" key="8">
    <source>
        <dbReference type="EMBL" id="KIY46291.1"/>
    </source>
</evidence>
<dbReference type="GO" id="GO:0000981">
    <property type="term" value="F:DNA-binding transcription factor activity, RNA polymerase II-specific"/>
    <property type="evidence" value="ECO:0007669"/>
    <property type="project" value="TreeGrafter"/>
</dbReference>
<keyword evidence="5" id="KW-0539">Nucleus</keyword>
<name>A0A0D7A8N7_9AGAR</name>
<evidence type="ECO:0000313" key="9">
    <source>
        <dbReference type="Proteomes" id="UP000054144"/>
    </source>
</evidence>
<dbReference type="SMART" id="SM00353">
    <property type="entry name" value="HLH"/>
    <property type="match status" value="1"/>
</dbReference>
<feature type="region of interest" description="Disordered" evidence="6">
    <location>
        <begin position="141"/>
        <end position="200"/>
    </location>
</feature>
<organism evidence="8 9">
    <name type="scientific">Fistulina hepatica ATCC 64428</name>
    <dbReference type="NCBI Taxonomy" id="1128425"/>
    <lineage>
        <taxon>Eukaryota</taxon>
        <taxon>Fungi</taxon>
        <taxon>Dikarya</taxon>
        <taxon>Basidiomycota</taxon>
        <taxon>Agaricomycotina</taxon>
        <taxon>Agaricomycetes</taxon>
        <taxon>Agaricomycetidae</taxon>
        <taxon>Agaricales</taxon>
        <taxon>Fistulinaceae</taxon>
        <taxon>Fistulina</taxon>
    </lineage>
</organism>
<evidence type="ECO:0000256" key="1">
    <source>
        <dbReference type="ARBA" id="ARBA00004123"/>
    </source>
</evidence>
<keyword evidence="9" id="KW-1185">Reference proteome</keyword>
<evidence type="ECO:0000256" key="6">
    <source>
        <dbReference type="SAM" id="MobiDB-lite"/>
    </source>
</evidence>
<dbReference type="GO" id="GO:0046983">
    <property type="term" value="F:protein dimerization activity"/>
    <property type="evidence" value="ECO:0007669"/>
    <property type="project" value="InterPro"/>
</dbReference>
<dbReference type="PANTHER" id="PTHR15741:SF27">
    <property type="entry name" value="TRANSCRIPTION FACTOR AP-4"/>
    <property type="match status" value="1"/>
</dbReference>
<dbReference type="InterPro" id="IPR052207">
    <property type="entry name" value="Max-like/E-box_TFs"/>
</dbReference>
<gene>
    <name evidence="8" type="ORF">FISHEDRAFT_75727</name>
</gene>
<dbReference type="InterPro" id="IPR011598">
    <property type="entry name" value="bHLH_dom"/>
</dbReference>
<proteinExistence type="predicted"/>
<dbReference type="OrthoDB" id="5778525at2759"/>
<evidence type="ECO:0000256" key="3">
    <source>
        <dbReference type="ARBA" id="ARBA00023125"/>
    </source>
</evidence>
<dbReference type="SUPFAM" id="SSF47459">
    <property type="entry name" value="HLH, helix-loop-helix DNA-binding domain"/>
    <property type="match status" value="1"/>
</dbReference>
<dbReference type="EMBL" id="KN882035">
    <property type="protein sequence ID" value="KIY46291.1"/>
    <property type="molecule type" value="Genomic_DNA"/>
</dbReference>
<dbReference type="PROSITE" id="PS50888">
    <property type="entry name" value="BHLH"/>
    <property type="match status" value="1"/>
</dbReference>
<sequence length="270" mass="30150">MEYEPRMPQFDFDAKPNFIEATETTMGYDMNQYIHLPGSSHPSPFMAGIPRGCTISPDGLLSDLALPPVPVQDAAMEYAPMSSYVATYREQVRPYTPPDGASISPPMLISNLSAGELSSDGLELVHSAPIANYDAAVPRSARRYNPIGSPASRPSVRRRKSDKTDSDADDDDYQPLSVPVVDDKRETTRRQRIQAEQRRRDVLRQGYDKLREALPASSGKGSKVVLLDRAVEYIKTLEVQQKQLKISQEECLNELTRLRKINDGLLKGRL</sequence>
<evidence type="ECO:0000256" key="5">
    <source>
        <dbReference type="ARBA" id="ARBA00023242"/>
    </source>
</evidence>
<accession>A0A0D7A8N7</accession>
<dbReference type="GO" id="GO:0005634">
    <property type="term" value="C:nucleus"/>
    <property type="evidence" value="ECO:0007669"/>
    <property type="project" value="UniProtKB-SubCell"/>
</dbReference>
<feature type="domain" description="BHLH" evidence="7">
    <location>
        <begin position="187"/>
        <end position="237"/>
    </location>
</feature>
<dbReference type="Gene3D" id="4.10.280.10">
    <property type="entry name" value="Helix-loop-helix DNA-binding domain"/>
    <property type="match status" value="1"/>
</dbReference>
<reference evidence="8 9" key="1">
    <citation type="journal article" date="2015" name="Fungal Genet. Biol.">
        <title>Evolution of novel wood decay mechanisms in Agaricales revealed by the genome sequences of Fistulina hepatica and Cylindrobasidium torrendii.</title>
        <authorList>
            <person name="Floudas D."/>
            <person name="Held B.W."/>
            <person name="Riley R."/>
            <person name="Nagy L.G."/>
            <person name="Koehler G."/>
            <person name="Ransdell A.S."/>
            <person name="Younus H."/>
            <person name="Chow J."/>
            <person name="Chiniquy J."/>
            <person name="Lipzen A."/>
            <person name="Tritt A."/>
            <person name="Sun H."/>
            <person name="Haridas S."/>
            <person name="LaButti K."/>
            <person name="Ohm R.A."/>
            <person name="Kues U."/>
            <person name="Blanchette R.A."/>
            <person name="Grigoriev I.V."/>
            <person name="Minto R.E."/>
            <person name="Hibbett D.S."/>
        </authorList>
    </citation>
    <scope>NUCLEOTIDE SEQUENCE [LARGE SCALE GENOMIC DNA]</scope>
    <source>
        <strain evidence="8 9">ATCC 64428</strain>
    </source>
</reference>
<dbReference type="Pfam" id="PF00010">
    <property type="entry name" value="HLH"/>
    <property type="match status" value="1"/>
</dbReference>
<keyword evidence="4" id="KW-0804">Transcription</keyword>
<evidence type="ECO:0000256" key="4">
    <source>
        <dbReference type="ARBA" id="ARBA00023163"/>
    </source>
</evidence>
<keyword evidence="3" id="KW-0238">DNA-binding</keyword>
<dbReference type="InterPro" id="IPR036638">
    <property type="entry name" value="HLH_DNA-bd_sf"/>
</dbReference>
<dbReference type="Proteomes" id="UP000054144">
    <property type="component" value="Unassembled WGS sequence"/>
</dbReference>
<evidence type="ECO:0000256" key="2">
    <source>
        <dbReference type="ARBA" id="ARBA00023015"/>
    </source>
</evidence>
<dbReference type="AlphaFoldDB" id="A0A0D7A8N7"/>
<keyword evidence="2" id="KW-0805">Transcription regulation</keyword>
<evidence type="ECO:0000259" key="7">
    <source>
        <dbReference type="PROSITE" id="PS50888"/>
    </source>
</evidence>
<feature type="compositionally biased region" description="Basic and acidic residues" evidence="6">
    <location>
        <begin position="181"/>
        <end position="200"/>
    </location>
</feature>
<comment type="subcellular location">
    <subcellularLocation>
        <location evidence="1">Nucleus</location>
    </subcellularLocation>
</comment>
<dbReference type="PANTHER" id="PTHR15741">
    <property type="entry name" value="BASIC HELIX-LOOP-HELIX ZIP TRANSCRIPTION FACTOR"/>
    <property type="match status" value="1"/>
</dbReference>